<protein>
    <submittedName>
        <fullName evidence="3">Uncharacterized protein</fullName>
    </submittedName>
</protein>
<feature type="region of interest" description="Disordered" evidence="1">
    <location>
        <begin position="233"/>
        <end position="254"/>
    </location>
</feature>
<proteinExistence type="predicted"/>
<dbReference type="EMBL" id="CP001327">
    <property type="protein sequence ID" value="ACO64228.1"/>
    <property type="molecule type" value="Genomic_DNA"/>
</dbReference>
<dbReference type="AlphaFoldDB" id="C1E8W9"/>
<dbReference type="Proteomes" id="UP000002009">
    <property type="component" value="Chromosome 6"/>
</dbReference>
<evidence type="ECO:0000256" key="1">
    <source>
        <dbReference type="SAM" id="MobiDB-lite"/>
    </source>
</evidence>
<keyword evidence="2" id="KW-0812">Transmembrane</keyword>
<keyword evidence="2" id="KW-1133">Transmembrane helix</keyword>
<sequence length="254" mass="28139">MSVALLSTPVSLPAVARPRVARERGLIRCSAKKEGEFWFDPSNAPQKAKIGTDFGPLEAAHHFFIKGYQPEFHVANATLLAVEAALFNLASNVDPITSGNCAVHPTALGCFFTSETKAFPDEIGFAMFFAGLAYTGFIAALAVKNCKICKAYLLKNGFREQELEGVTTYMVLRYAELLVRDNKTSEAKAYMKRIREESGYFITSYEKGEKTYVPPWETDRVPATARSNVVAFKRKPAKTTKKKTTSSEREKVGQ</sequence>
<dbReference type="KEGG" id="mis:MICPUN_108498"/>
<reference evidence="3 4" key="1">
    <citation type="journal article" date="2009" name="Science">
        <title>Green evolution and dynamic adaptations revealed by genomes of the marine picoeukaryotes Micromonas.</title>
        <authorList>
            <person name="Worden A.Z."/>
            <person name="Lee J.H."/>
            <person name="Mock T."/>
            <person name="Rouze P."/>
            <person name="Simmons M.P."/>
            <person name="Aerts A.L."/>
            <person name="Allen A.E."/>
            <person name="Cuvelier M.L."/>
            <person name="Derelle E."/>
            <person name="Everett M.V."/>
            <person name="Foulon E."/>
            <person name="Grimwood J."/>
            <person name="Gundlach H."/>
            <person name="Henrissat B."/>
            <person name="Napoli C."/>
            <person name="McDonald S.M."/>
            <person name="Parker M.S."/>
            <person name="Rombauts S."/>
            <person name="Salamov A."/>
            <person name="Von Dassow P."/>
            <person name="Badger J.H."/>
            <person name="Coutinho P.M."/>
            <person name="Demir E."/>
            <person name="Dubchak I."/>
            <person name="Gentemann C."/>
            <person name="Eikrem W."/>
            <person name="Gready J.E."/>
            <person name="John U."/>
            <person name="Lanier W."/>
            <person name="Lindquist E.A."/>
            <person name="Lucas S."/>
            <person name="Mayer K.F."/>
            <person name="Moreau H."/>
            <person name="Not F."/>
            <person name="Otillar R."/>
            <person name="Panaud O."/>
            <person name="Pangilinan J."/>
            <person name="Paulsen I."/>
            <person name="Piegu B."/>
            <person name="Poliakov A."/>
            <person name="Robbens S."/>
            <person name="Schmutz J."/>
            <person name="Toulza E."/>
            <person name="Wyss T."/>
            <person name="Zelensky A."/>
            <person name="Zhou K."/>
            <person name="Armbrust E.V."/>
            <person name="Bhattacharya D."/>
            <person name="Goodenough U.W."/>
            <person name="Van de Peer Y."/>
            <person name="Grigoriev I.V."/>
        </authorList>
    </citation>
    <scope>NUCLEOTIDE SEQUENCE [LARGE SCALE GENOMIC DNA]</scope>
    <source>
        <strain evidence="4">RCC299 / NOUM17</strain>
    </source>
</reference>
<keyword evidence="2" id="KW-0472">Membrane</keyword>
<organism evidence="3 4">
    <name type="scientific">Micromonas commoda (strain RCC299 / NOUM17 / CCMP2709)</name>
    <name type="common">Picoplanktonic green alga</name>
    <dbReference type="NCBI Taxonomy" id="296587"/>
    <lineage>
        <taxon>Eukaryota</taxon>
        <taxon>Viridiplantae</taxon>
        <taxon>Chlorophyta</taxon>
        <taxon>Mamiellophyceae</taxon>
        <taxon>Mamiellales</taxon>
        <taxon>Mamiellaceae</taxon>
        <taxon>Micromonas</taxon>
    </lineage>
</organism>
<evidence type="ECO:0000313" key="3">
    <source>
        <dbReference type="EMBL" id="ACO64228.1"/>
    </source>
</evidence>
<feature type="transmembrane region" description="Helical" evidence="2">
    <location>
        <begin position="123"/>
        <end position="143"/>
    </location>
</feature>
<accession>C1E8W9</accession>
<evidence type="ECO:0000313" key="4">
    <source>
        <dbReference type="Proteomes" id="UP000002009"/>
    </source>
</evidence>
<evidence type="ECO:0000256" key="2">
    <source>
        <dbReference type="SAM" id="Phobius"/>
    </source>
</evidence>
<feature type="compositionally biased region" description="Basic and acidic residues" evidence="1">
    <location>
        <begin position="245"/>
        <end position="254"/>
    </location>
</feature>
<name>C1E8W9_MICCC</name>
<keyword evidence="4" id="KW-1185">Reference proteome</keyword>
<dbReference type="RefSeq" id="XP_002502970.1">
    <property type="nucleotide sequence ID" value="XM_002502924.1"/>
</dbReference>
<dbReference type="GeneID" id="8244612"/>
<dbReference type="InParanoid" id="C1E8W9"/>
<feature type="compositionally biased region" description="Basic residues" evidence="1">
    <location>
        <begin position="233"/>
        <end position="244"/>
    </location>
</feature>
<gene>
    <name evidence="3" type="ORF">MICPUN_108498</name>
</gene>